<evidence type="ECO:0000313" key="7">
    <source>
        <dbReference type="RefSeq" id="XP_018009919.1"/>
    </source>
</evidence>
<proteinExistence type="inferred from homology"/>
<dbReference type="GeneID" id="108667407"/>
<dbReference type="PANTHER" id="PTHR16193">
    <property type="entry name" value="TETRATRICOPEPTIDE REPEAT PROTEIN 27"/>
    <property type="match status" value="1"/>
</dbReference>
<feature type="coiled-coil region" evidence="5">
    <location>
        <begin position="801"/>
        <end position="828"/>
    </location>
</feature>
<reference evidence="7" key="1">
    <citation type="submission" date="2025-08" db="UniProtKB">
        <authorList>
            <consortium name="RefSeq"/>
        </authorList>
    </citation>
    <scope>IDENTIFICATION</scope>
    <source>
        <tissue evidence="7">Whole organism</tissue>
    </source>
</reference>
<comment type="similarity">
    <text evidence="3">Belongs to the TTC27 family.</text>
</comment>
<dbReference type="RefSeq" id="XP_018009919.1">
    <property type="nucleotide sequence ID" value="XM_018154430.2"/>
</dbReference>
<evidence type="ECO:0000256" key="3">
    <source>
        <dbReference type="ARBA" id="ARBA00024020"/>
    </source>
</evidence>
<dbReference type="AlphaFoldDB" id="A0A8B7N9B7"/>
<dbReference type="OMA" id="NNRYARA"/>
<evidence type="ECO:0000256" key="2">
    <source>
        <dbReference type="ARBA" id="ARBA00022803"/>
    </source>
</evidence>
<dbReference type="Gene3D" id="1.25.40.10">
    <property type="entry name" value="Tetratricopeptide repeat domain"/>
    <property type="match status" value="1"/>
</dbReference>
<gene>
    <name evidence="7" type="primary">LOC108667407</name>
</gene>
<feature type="repeat" description="TPR" evidence="4">
    <location>
        <begin position="584"/>
        <end position="617"/>
    </location>
</feature>
<dbReference type="Proteomes" id="UP000694843">
    <property type="component" value="Unplaced"/>
</dbReference>
<name>A0A8B7N9B7_HYAAZ</name>
<dbReference type="KEGG" id="hazt:108667407"/>
<evidence type="ECO:0000256" key="4">
    <source>
        <dbReference type="PROSITE-ProRule" id="PRU00339"/>
    </source>
</evidence>
<evidence type="ECO:0000256" key="5">
    <source>
        <dbReference type="SAM" id="Coils"/>
    </source>
</evidence>
<dbReference type="Pfam" id="PF13181">
    <property type="entry name" value="TPR_8"/>
    <property type="match status" value="1"/>
</dbReference>
<dbReference type="InterPro" id="IPR011990">
    <property type="entry name" value="TPR-like_helical_dom_sf"/>
</dbReference>
<accession>A0A8B7N9B7</accession>
<keyword evidence="6" id="KW-1185">Reference proteome</keyword>
<organism evidence="6 7">
    <name type="scientific">Hyalella azteca</name>
    <name type="common">Amphipod</name>
    <dbReference type="NCBI Taxonomy" id="294128"/>
    <lineage>
        <taxon>Eukaryota</taxon>
        <taxon>Metazoa</taxon>
        <taxon>Ecdysozoa</taxon>
        <taxon>Arthropoda</taxon>
        <taxon>Crustacea</taxon>
        <taxon>Multicrustacea</taxon>
        <taxon>Malacostraca</taxon>
        <taxon>Eumalacostraca</taxon>
        <taxon>Peracarida</taxon>
        <taxon>Amphipoda</taxon>
        <taxon>Senticaudata</taxon>
        <taxon>Talitrida</taxon>
        <taxon>Talitroidea</taxon>
        <taxon>Hyalellidae</taxon>
        <taxon>Hyalella</taxon>
    </lineage>
</organism>
<protein>
    <submittedName>
        <fullName evidence="7">Tetratricopeptide repeat protein 27-like</fullName>
    </submittedName>
</protein>
<keyword evidence="5" id="KW-0175">Coiled coil</keyword>
<dbReference type="InterPro" id="IPR044244">
    <property type="entry name" value="TTC27/Emw1"/>
</dbReference>
<keyword evidence="2 4" id="KW-0802">TPR repeat</keyword>
<evidence type="ECO:0000256" key="1">
    <source>
        <dbReference type="ARBA" id="ARBA00022737"/>
    </source>
</evidence>
<dbReference type="SUPFAM" id="SSF48452">
    <property type="entry name" value="TPR-like"/>
    <property type="match status" value="1"/>
</dbReference>
<evidence type="ECO:0000313" key="6">
    <source>
        <dbReference type="Proteomes" id="UP000694843"/>
    </source>
</evidence>
<dbReference type="SMART" id="SM00028">
    <property type="entry name" value="TPR"/>
    <property type="match status" value="4"/>
</dbReference>
<dbReference type="OrthoDB" id="1936594at2759"/>
<keyword evidence="1" id="KW-0677">Repeat</keyword>
<dbReference type="InterPro" id="IPR019734">
    <property type="entry name" value="TPR_rpt"/>
</dbReference>
<dbReference type="PROSITE" id="PS50005">
    <property type="entry name" value="TPR"/>
    <property type="match status" value="1"/>
</dbReference>
<dbReference type="PANTHER" id="PTHR16193:SF0">
    <property type="entry name" value="TETRATRICOPEPTIDE REPEAT PROTEIN 27"/>
    <property type="match status" value="1"/>
</dbReference>
<sequence length="837" mass="95613">MEGQLKKLERMCIEHTSDGMAPDHDQNVASLVAHGSYLEALKTPVCQEIMNSCGSCTAGNLESHLLLIFKTYLLNNSSEDKELLVMTIGIAAQQLFVQSNFTGPLLVPSFIEVFPSLLSDGENREEITKSAVKSIAEHTEGIYSLICDPEYLLMAKVIFAHDIKDLFPSCLTIDWWRMRHLMILQTLADETSYHIFSNIVNSMEATKNMNYLVDDARLSALFHLEAAQATLLYTYTADAYAHLLQAEEQLRLKYYLFGAMGRRTKYQVDAKPQLLLKVEYLDQSLLDTEEEGTKLLASDLPKDIVLNDDTRLPNVKFEDEDAGIVPNLKPIEQMALLARVHYNRRASANDVQLKEESKAFVHALLQYPKCWATHYYALRLRSYFESDESRAVDRALQQYEELVACVKREDPSRFERLKLFYASGLPSIWTTKQEYGRLLMQLGCVRTALTLFEELQLWEDVIDCYNKIGMRQRSESIIRSLLEKEESPKLWCLLGDATDDIECYHKAFEISAEKSSRAKRCLGDYYFSRKEYETAIEHYKVSTKLNYIQLKVWEKIAYAALAISDWKLCISAYKTCTSIDPHHFEYWNNMAKAHTELKEFGRAFSCFEEALRCKPDSWKMLENAMTVGISMEQYASSLSYYRRLLELKPNHINLLVISGLVKPLMDETTRTHLGDNYYKQLVSLLGQLCQSVPSESNLWYYYGEAVSCNPNPTVESRDLACQHFRKSLATVTRFNTWHKNTAEIKLALSKLVRMEEAFQVSLRDVAPPTALANARSIAMMAENVMILSRKGLTNILTGEVMNDAVELLDRAEESMKAIKKAVTDLAQLCETASEKGS</sequence>